<dbReference type="EMBL" id="CP003060">
    <property type="protein sequence ID" value="AEP29593.1"/>
    <property type="molecule type" value="Genomic_DNA"/>
</dbReference>
<dbReference type="GO" id="GO:0032259">
    <property type="term" value="P:methylation"/>
    <property type="evidence" value="ECO:0007669"/>
    <property type="project" value="UniProtKB-KW"/>
</dbReference>
<keyword evidence="2" id="KW-0489">Methyltransferase</keyword>
<protein>
    <submittedName>
        <fullName evidence="2">SAM-dependent methyltransferase</fullName>
    </submittedName>
</protein>
<sequence length="254" mass="28627">MMRSALSDTTPPYPSSWKALSQGEQIRAELENACAPILERVFGYHFVRLGNLSSDINISSCPIKHVVNITEASHDKTSVRGISRELPLQQNSVDAFLLAAELDFAQDPHQILREVDRAITANGQLIIAGFNPYSLAGVLKYFPINKENLLHQGRFFTSARIKDWLQLLGFEIVEQENVMYSSLFANKRFLPGSKLQRFCKRYLPAFSSMYILVARKREIPLSTIKPKWTVKKPSFVAASARVGHPQTSDSKNVM</sequence>
<feature type="domain" description="Methyltransferase type 11" evidence="1">
    <location>
        <begin position="79"/>
        <end position="127"/>
    </location>
</feature>
<evidence type="ECO:0000313" key="3">
    <source>
        <dbReference type="Proteomes" id="UP000009282"/>
    </source>
</evidence>
<keyword evidence="2" id="KW-0808">Transferase</keyword>
<dbReference type="HOGENOM" id="CLU_075049_1_0_6"/>
<dbReference type="GO" id="GO:0008757">
    <property type="term" value="F:S-adenosylmethionine-dependent methyltransferase activity"/>
    <property type="evidence" value="ECO:0007669"/>
    <property type="project" value="InterPro"/>
</dbReference>
<organism evidence="2 3">
    <name type="scientific">Glaciecola nitratireducens (strain JCM 12485 / KCTC 12276 / FR1064)</name>
    <dbReference type="NCBI Taxonomy" id="1085623"/>
    <lineage>
        <taxon>Bacteria</taxon>
        <taxon>Pseudomonadati</taxon>
        <taxon>Pseudomonadota</taxon>
        <taxon>Gammaproteobacteria</taxon>
        <taxon>Alteromonadales</taxon>
        <taxon>Alteromonadaceae</taxon>
        <taxon>Brumicola</taxon>
    </lineage>
</organism>
<evidence type="ECO:0000313" key="2">
    <source>
        <dbReference type="EMBL" id="AEP29593.1"/>
    </source>
</evidence>
<proteinExistence type="predicted"/>
<dbReference type="STRING" id="1085623.GNIT_1474"/>
<dbReference type="eggNOG" id="COG2226">
    <property type="taxonomic scope" value="Bacteria"/>
</dbReference>
<dbReference type="InterPro" id="IPR029063">
    <property type="entry name" value="SAM-dependent_MTases_sf"/>
</dbReference>
<gene>
    <name evidence="2" type="ordered locus">GNIT_1474</name>
</gene>
<reference evidence="2 3" key="1">
    <citation type="journal article" date="2011" name="J. Bacteriol.">
        <title>Complete genome sequence of seawater bacterium Glaciecola nitratireducens FR1064T.</title>
        <authorList>
            <person name="Bian F."/>
            <person name="Qin Q.L."/>
            <person name="Xie B.B."/>
            <person name="Shu Y.L."/>
            <person name="Zhang X.Y."/>
            <person name="Yu Y."/>
            <person name="Chen B."/>
            <person name="Chen X.L."/>
            <person name="Zhou B.C."/>
            <person name="Zhang Y.Z."/>
        </authorList>
    </citation>
    <scope>NUCLEOTIDE SEQUENCE [LARGE SCALE GENOMIC DNA]</scope>
    <source>
        <strain evidence="3">JCM 12485 / KCTC 12276 / FR1064</strain>
    </source>
</reference>
<dbReference type="Gene3D" id="3.40.50.150">
    <property type="entry name" value="Vaccinia Virus protein VP39"/>
    <property type="match status" value="1"/>
</dbReference>
<evidence type="ECO:0000259" key="1">
    <source>
        <dbReference type="Pfam" id="PF08241"/>
    </source>
</evidence>
<dbReference type="InterPro" id="IPR013216">
    <property type="entry name" value="Methyltransf_11"/>
</dbReference>
<dbReference type="KEGG" id="gni:GNIT_1474"/>
<dbReference type="Proteomes" id="UP000009282">
    <property type="component" value="Chromosome"/>
</dbReference>
<name>G4QEQ4_GLANF</name>
<accession>G4QEQ4</accession>
<dbReference type="AlphaFoldDB" id="G4QEQ4"/>
<dbReference type="SUPFAM" id="SSF53335">
    <property type="entry name" value="S-adenosyl-L-methionine-dependent methyltransferases"/>
    <property type="match status" value="1"/>
</dbReference>
<keyword evidence="3" id="KW-1185">Reference proteome</keyword>
<dbReference type="Pfam" id="PF08241">
    <property type="entry name" value="Methyltransf_11"/>
    <property type="match status" value="1"/>
</dbReference>